<dbReference type="GO" id="GO:0030313">
    <property type="term" value="C:cell envelope"/>
    <property type="evidence" value="ECO:0007669"/>
    <property type="project" value="UniProtKB-SubCell"/>
</dbReference>
<dbReference type="EMBL" id="GQ506556">
    <property type="protein sequence ID" value="ADI95295.1"/>
    <property type="molecule type" value="Genomic_DNA"/>
</dbReference>
<proteinExistence type="predicted"/>
<evidence type="ECO:0000256" key="4">
    <source>
        <dbReference type="ARBA" id="ARBA00022803"/>
    </source>
</evidence>
<reference evidence="10" key="1">
    <citation type="submission" date="2009-08" db="EMBL/GenBank/DDBJ databases">
        <title>Global regulation of food supply by Pseudomonas putida DOT-T1E.</title>
        <authorList>
            <person name="Daniels C."/>
            <person name="Godoy P."/>
            <person name="Duque E."/>
            <person name="Molina-Henares M.A."/>
            <person name="de la Torre J."/>
            <person name="Del Arco J.M."/>
            <person name="Herrera C."/>
            <person name="Segura A."/>
            <person name="Guazzaroni M.E."/>
            <person name="Ferrer M."/>
            <person name="Ramos J.L."/>
        </authorList>
    </citation>
    <scope>NUCLEOTIDE SEQUENCE</scope>
    <source>
        <strain evidence="10">DOT-T1E</strain>
    </source>
</reference>
<dbReference type="InterPro" id="IPR056413">
    <property type="entry name" value="TPR_CcmH_CycH"/>
</dbReference>
<dbReference type="InterPro" id="IPR056412">
    <property type="entry name" value="Ig_CycH"/>
</dbReference>
<feature type="compositionally biased region" description="Polar residues" evidence="6">
    <location>
        <begin position="400"/>
        <end position="412"/>
    </location>
</feature>
<dbReference type="InterPro" id="IPR011990">
    <property type="entry name" value="TPR-like_helical_dom_sf"/>
</dbReference>
<keyword evidence="7" id="KW-0472">Membrane</keyword>
<comment type="subcellular location">
    <subcellularLocation>
        <location evidence="1">Cell envelope</location>
    </subcellularLocation>
</comment>
<feature type="transmembrane region" description="Helical" evidence="7">
    <location>
        <begin position="24"/>
        <end position="44"/>
    </location>
</feature>
<evidence type="ECO:0000256" key="5">
    <source>
        <dbReference type="PROSITE-ProRule" id="PRU00339"/>
    </source>
</evidence>
<feature type="region of interest" description="Disordered" evidence="6">
    <location>
        <begin position="393"/>
        <end position="418"/>
    </location>
</feature>
<dbReference type="InterPro" id="IPR051263">
    <property type="entry name" value="C-type_cytochrome_biogenesis"/>
</dbReference>
<evidence type="ECO:0000259" key="8">
    <source>
        <dbReference type="Pfam" id="PF23892"/>
    </source>
</evidence>
<dbReference type="Gene3D" id="1.25.40.10">
    <property type="entry name" value="Tetratricopeptide repeat domain"/>
    <property type="match status" value="1"/>
</dbReference>
<dbReference type="AlphaFoldDB" id="E0X6G5"/>
<dbReference type="SMART" id="SM00028">
    <property type="entry name" value="TPR"/>
    <property type="match status" value="2"/>
</dbReference>
<keyword evidence="3" id="KW-0201">Cytochrome c-type biogenesis</keyword>
<name>E0X6G5_PSEPU</name>
<dbReference type="NCBIfam" id="TIGR03142">
    <property type="entry name" value="cytochro_ccmI"/>
    <property type="match status" value="1"/>
</dbReference>
<evidence type="ECO:0000256" key="3">
    <source>
        <dbReference type="ARBA" id="ARBA00022748"/>
    </source>
</evidence>
<sequence>MSCLPKNASVSPNCWKKNRPMIEFWLSAGLLLLAALSFLLLPILRGRRRQQEEDRTALNVALYQERVAELAAQQAAGVLDEAQMAKGRDEAARELLADTEGAEAPRQGHLGKALPLLAAVLVPLMALGLYLHFGAADKVALTQEFAEAPKSMEEMTTRLERVVQAQPDSAEAMYFLGRAYMAEQRPADAARTFERAVALAGRQPELLGQWAQSLYFAANKQWSPQLQALTDEALKADPNEVTSLGLRGIAAFEGERYQEAIDYWKRLLAQLPEGDASRGALQGGIDRAAERLGGAPVQATEPAPVAARLKVRVELAAALKDKVQPDDTVFIFARASNGPPMPLAAKRVTVAQLPIEVELSDADAMMPQMKLSQYAEVQLVARVSRAGQPTQGEWIGQGAPLSSATQATQRLTIDTPDQ</sequence>
<protein>
    <submittedName>
        <fullName evidence="10">CcmI</fullName>
    </submittedName>
</protein>
<keyword evidence="4 5" id="KW-0802">TPR repeat</keyword>
<evidence type="ECO:0000256" key="2">
    <source>
        <dbReference type="ARBA" id="ARBA00022737"/>
    </source>
</evidence>
<accession>E0X6G5</accession>
<dbReference type="Pfam" id="PF23914">
    <property type="entry name" value="TPR_CcmH_CycH"/>
    <property type="match status" value="1"/>
</dbReference>
<keyword evidence="2" id="KW-0677">Repeat</keyword>
<organism evidence="10">
    <name type="scientific">Pseudomonas putida</name>
    <name type="common">Arthrobacter siderocapsulatus</name>
    <dbReference type="NCBI Taxonomy" id="303"/>
    <lineage>
        <taxon>Bacteria</taxon>
        <taxon>Pseudomonadati</taxon>
        <taxon>Pseudomonadota</taxon>
        <taxon>Gammaproteobacteria</taxon>
        <taxon>Pseudomonadales</taxon>
        <taxon>Pseudomonadaceae</taxon>
        <taxon>Pseudomonas</taxon>
    </lineage>
</organism>
<dbReference type="PANTHER" id="PTHR47870:SF4">
    <property type="entry name" value="CYTOCHROME C-TYPE BIOGENESIS PROTEIN CYCH"/>
    <property type="match status" value="1"/>
</dbReference>
<dbReference type="PROSITE" id="PS50005">
    <property type="entry name" value="TPR"/>
    <property type="match status" value="1"/>
</dbReference>
<evidence type="ECO:0000313" key="10">
    <source>
        <dbReference type="EMBL" id="ADI95295.1"/>
    </source>
</evidence>
<keyword evidence="7" id="KW-0812">Transmembrane</keyword>
<evidence type="ECO:0000256" key="7">
    <source>
        <dbReference type="SAM" id="Phobius"/>
    </source>
</evidence>
<feature type="repeat" description="TPR" evidence="5">
    <location>
        <begin position="170"/>
        <end position="203"/>
    </location>
</feature>
<feature type="domain" description="Cytochrome c-type biogenesis protein H TPR" evidence="9">
    <location>
        <begin position="150"/>
        <end position="276"/>
    </location>
</feature>
<keyword evidence="7" id="KW-1133">Transmembrane helix</keyword>
<dbReference type="GO" id="GO:0005886">
    <property type="term" value="C:plasma membrane"/>
    <property type="evidence" value="ECO:0007669"/>
    <property type="project" value="TreeGrafter"/>
</dbReference>
<dbReference type="Pfam" id="PF23892">
    <property type="entry name" value="Ig_CycH"/>
    <property type="match status" value="1"/>
</dbReference>
<dbReference type="PANTHER" id="PTHR47870">
    <property type="entry name" value="CYTOCHROME C-TYPE BIOGENESIS PROTEIN CCMH"/>
    <property type="match status" value="1"/>
</dbReference>
<feature type="transmembrane region" description="Helical" evidence="7">
    <location>
        <begin position="113"/>
        <end position="133"/>
    </location>
</feature>
<dbReference type="SUPFAM" id="SSF48452">
    <property type="entry name" value="TPR-like"/>
    <property type="match status" value="1"/>
</dbReference>
<dbReference type="InterPro" id="IPR017560">
    <property type="entry name" value="Cyt_c_biogenesis_CcmI"/>
</dbReference>
<feature type="domain" description="Cytochrome c-type biogenesis protein H Ig-like" evidence="8">
    <location>
        <begin position="309"/>
        <end position="414"/>
    </location>
</feature>
<dbReference type="GO" id="GO:0017004">
    <property type="term" value="P:cytochrome complex assembly"/>
    <property type="evidence" value="ECO:0007669"/>
    <property type="project" value="UniProtKB-KW"/>
</dbReference>
<dbReference type="InterPro" id="IPR019734">
    <property type="entry name" value="TPR_rpt"/>
</dbReference>
<evidence type="ECO:0000256" key="6">
    <source>
        <dbReference type="SAM" id="MobiDB-lite"/>
    </source>
</evidence>
<evidence type="ECO:0000259" key="9">
    <source>
        <dbReference type="Pfam" id="PF23914"/>
    </source>
</evidence>
<evidence type="ECO:0000256" key="1">
    <source>
        <dbReference type="ARBA" id="ARBA00004196"/>
    </source>
</evidence>